<comment type="catalytic activity">
    <reaction evidence="3">
        <text>RX + glutathione = an S-substituted glutathione + a halide anion + H(+)</text>
        <dbReference type="Rhea" id="RHEA:16437"/>
        <dbReference type="ChEBI" id="CHEBI:15378"/>
        <dbReference type="ChEBI" id="CHEBI:16042"/>
        <dbReference type="ChEBI" id="CHEBI:17792"/>
        <dbReference type="ChEBI" id="CHEBI:57925"/>
        <dbReference type="ChEBI" id="CHEBI:90779"/>
        <dbReference type="EC" id="2.5.1.18"/>
    </reaction>
</comment>
<keyword evidence="9" id="KW-1185">Reference proteome</keyword>
<dbReference type="Pfam" id="PF13417">
    <property type="entry name" value="GST_N_3"/>
    <property type="match status" value="1"/>
</dbReference>
<dbReference type="FunFam" id="3.40.30.10:FF:000123">
    <property type="entry name" value="Glutathione transferase o1"/>
    <property type="match status" value="1"/>
</dbReference>
<proteinExistence type="inferred from homology"/>
<dbReference type="EMBL" id="CAJNOH010001990">
    <property type="protein sequence ID" value="CAF1265244.1"/>
    <property type="molecule type" value="Genomic_DNA"/>
</dbReference>
<dbReference type="InterPro" id="IPR036282">
    <property type="entry name" value="Glutathione-S-Trfase_C_sf"/>
</dbReference>
<dbReference type="AlphaFoldDB" id="A0A815AZZ0"/>
<accession>A0A815AZZ0</accession>
<keyword evidence="2 3" id="KW-0560">Oxidoreductase</keyword>
<dbReference type="Pfam" id="PF13410">
    <property type="entry name" value="GST_C_2"/>
    <property type="match status" value="1"/>
</dbReference>
<dbReference type="SFLD" id="SFLDG00358">
    <property type="entry name" value="Main_(cytGST)"/>
    <property type="match status" value="1"/>
</dbReference>
<dbReference type="PANTHER" id="PTHR43968:SF6">
    <property type="entry name" value="GLUTATHIONE S-TRANSFERASE OMEGA"/>
    <property type="match status" value="1"/>
</dbReference>
<dbReference type="Proteomes" id="UP000663854">
    <property type="component" value="Unassembled WGS sequence"/>
</dbReference>
<dbReference type="SUPFAM" id="SSF47616">
    <property type="entry name" value="GST C-terminal domain-like"/>
    <property type="match status" value="1"/>
</dbReference>
<dbReference type="GO" id="GO:0050610">
    <property type="term" value="F:methylarsonate reductase activity"/>
    <property type="evidence" value="ECO:0007669"/>
    <property type="project" value="UniProtKB-UniRule"/>
</dbReference>
<comment type="caution">
    <text evidence="6">The sequence shown here is derived from an EMBL/GenBank/DDBJ whole genome shotgun (WGS) entry which is preliminary data.</text>
</comment>
<evidence type="ECO:0000259" key="5">
    <source>
        <dbReference type="PROSITE" id="PS50405"/>
    </source>
</evidence>
<dbReference type="EC" id="2.5.1.18" evidence="3"/>
<dbReference type="PROSITE" id="PS50404">
    <property type="entry name" value="GST_NTER"/>
    <property type="match status" value="1"/>
</dbReference>
<dbReference type="PROSITE" id="PS50405">
    <property type="entry name" value="GST_CTER"/>
    <property type="match status" value="1"/>
</dbReference>
<evidence type="ECO:0000313" key="9">
    <source>
        <dbReference type="Proteomes" id="UP000663870"/>
    </source>
</evidence>
<reference evidence="6" key="1">
    <citation type="submission" date="2021-02" db="EMBL/GenBank/DDBJ databases">
        <authorList>
            <person name="Nowell W R."/>
        </authorList>
    </citation>
    <scope>NUCLEOTIDE SEQUENCE</scope>
</reference>
<gene>
    <name evidence="7" type="ORF">JXQ802_LOCUS43220</name>
    <name evidence="6" type="ORF">PYM288_LOCUS28089</name>
</gene>
<evidence type="ECO:0000259" key="4">
    <source>
        <dbReference type="PROSITE" id="PS50404"/>
    </source>
</evidence>
<dbReference type="GO" id="GO:0004364">
    <property type="term" value="F:glutathione transferase activity"/>
    <property type="evidence" value="ECO:0007669"/>
    <property type="project" value="UniProtKB-UniRule"/>
</dbReference>
<dbReference type="SFLD" id="SFLDS00019">
    <property type="entry name" value="Glutathione_Transferase_(cytos"/>
    <property type="match status" value="1"/>
</dbReference>
<dbReference type="PRINTS" id="PR01625">
    <property type="entry name" value="GSTRNSFRASEO"/>
</dbReference>
<dbReference type="GO" id="GO:0005737">
    <property type="term" value="C:cytoplasm"/>
    <property type="evidence" value="ECO:0007669"/>
    <property type="project" value="InterPro"/>
</dbReference>
<dbReference type="Gene3D" id="1.20.1050.10">
    <property type="match status" value="1"/>
</dbReference>
<dbReference type="PANTHER" id="PTHR43968">
    <property type="match status" value="1"/>
</dbReference>
<dbReference type="EC" id="1.20.4.2" evidence="3"/>
<evidence type="ECO:0000256" key="1">
    <source>
        <dbReference type="ARBA" id="ARBA00011067"/>
    </source>
</evidence>
<dbReference type="GO" id="GO:0045174">
    <property type="term" value="F:glutathione dehydrogenase (ascorbate) activity"/>
    <property type="evidence" value="ECO:0007669"/>
    <property type="project" value="UniProtKB-UniRule"/>
</dbReference>
<dbReference type="EC" id="1.8.5.1" evidence="3"/>
<dbReference type="InterPro" id="IPR010987">
    <property type="entry name" value="Glutathione-S-Trfase_C-like"/>
</dbReference>
<evidence type="ECO:0000256" key="3">
    <source>
        <dbReference type="RuleBase" id="RU368071"/>
    </source>
</evidence>
<protein>
    <recommendedName>
        <fullName evidence="3">Glutathione S-transferase omega</fullName>
        <shortName evidence="3">GSTO</shortName>
        <ecNumber evidence="3">1.20.4.2</ecNumber>
        <ecNumber evidence="3">1.8.5.1</ecNumber>
        <ecNumber evidence="3">2.5.1.18</ecNumber>
    </recommendedName>
    <alternativeName>
        <fullName evidence="3">Glutathione-dependent dehydroascorbate reductase</fullName>
    </alternativeName>
    <alternativeName>
        <fullName evidence="3">Monomethylarsonic acid reductase</fullName>
    </alternativeName>
</protein>
<dbReference type="FunFam" id="1.20.1050.10:FF:000009">
    <property type="entry name" value="Glutathione S-transferase omega-1"/>
    <property type="match status" value="1"/>
</dbReference>
<dbReference type="Gene3D" id="3.40.30.10">
    <property type="entry name" value="Glutaredoxin"/>
    <property type="match status" value="1"/>
</dbReference>
<dbReference type="EMBL" id="CAJNOL010003074">
    <property type="protein sequence ID" value="CAF1545077.1"/>
    <property type="molecule type" value="Genomic_DNA"/>
</dbReference>
<dbReference type="InterPro" id="IPR036249">
    <property type="entry name" value="Thioredoxin-like_sf"/>
</dbReference>
<sequence length="239" mass="27641">MTSIPKHLKSGSECPPLKEKQLRLYSMHFCPYAQRTKLVLAAKNIPYEEININLVEKPEWYLAKNAPGQVPSLEWIDNNTKEIRFIPESLIVSDFLDETNPENRLQPNDQYVKAQHRVLIERSSNITTPFYKILRSGGKEGCEDLNKNLKTYEDALNNTYFGGSKPAMVDYMLWPWFERFPLLNDAGFQLNGDGKLPKLAAWTKAMEANENVQKVKVPLELMKKFMNGYLQGKVEYDFE</sequence>
<evidence type="ECO:0000313" key="7">
    <source>
        <dbReference type="EMBL" id="CAF1545077.1"/>
    </source>
</evidence>
<comment type="function">
    <text evidence="3">Exhibits glutathione-dependent thiol transferase activity. Has high dehydroascorbate reductase activity and may contribute to the recycling of ascorbic acid. Participates in the biotransformation of inorganic arsenic and reduces monomethylarsonic acid (MMA).</text>
</comment>
<dbReference type="InterPro" id="IPR005442">
    <property type="entry name" value="GST_omega"/>
</dbReference>
<evidence type="ECO:0000256" key="2">
    <source>
        <dbReference type="ARBA" id="ARBA00023002"/>
    </source>
</evidence>
<organism evidence="6 8">
    <name type="scientific">Rotaria sordida</name>
    <dbReference type="NCBI Taxonomy" id="392033"/>
    <lineage>
        <taxon>Eukaryota</taxon>
        <taxon>Metazoa</taxon>
        <taxon>Spiralia</taxon>
        <taxon>Gnathifera</taxon>
        <taxon>Rotifera</taxon>
        <taxon>Eurotatoria</taxon>
        <taxon>Bdelloidea</taxon>
        <taxon>Philodinida</taxon>
        <taxon>Philodinidae</taxon>
        <taxon>Rotaria</taxon>
    </lineage>
</organism>
<comment type="catalytic activity">
    <reaction evidence="3">
        <text>L-dehydroascorbate + 2 glutathione = glutathione disulfide + L-ascorbate</text>
        <dbReference type="Rhea" id="RHEA:24424"/>
        <dbReference type="ChEBI" id="CHEBI:38290"/>
        <dbReference type="ChEBI" id="CHEBI:57925"/>
        <dbReference type="ChEBI" id="CHEBI:58297"/>
        <dbReference type="ChEBI" id="CHEBI:58539"/>
        <dbReference type="EC" id="1.8.5.1"/>
    </reaction>
</comment>
<dbReference type="SUPFAM" id="SSF52833">
    <property type="entry name" value="Thioredoxin-like"/>
    <property type="match status" value="1"/>
</dbReference>
<comment type="catalytic activity">
    <reaction evidence="3">
        <text>methylarsonate + 2 glutathione + H(+) = methylarsonous acid + glutathione disulfide + H2O</text>
        <dbReference type="Rhea" id="RHEA:15969"/>
        <dbReference type="ChEBI" id="CHEBI:15377"/>
        <dbReference type="ChEBI" id="CHEBI:15378"/>
        <dbReference type="ChEBI" id="CHEBI:17826"/>
        <dbReference type="ChEBI" id="CHEBI:33409"/>
        <dbReference type="ChEBI" id="CHEBI:57925"/>
        <dbReference type="ChEBI" id="CHEBI:58297"/>
        <dbReference type="EC" id="1.20.4.2"/>
    </reaction>
</comment>
<feature type="domain" description="GST N-terminal" evidence="4">
    <location>
        <begin position="20"/>
        <end position="104"/>
    </location>
</feature>
<keyword evidence="3" id="KW-0808">Transferase</keyword>
<dbReference type="InterPro" id="IPR050983">
    <property type="entry name" value="GST_Omega/HSP26"/>
</dbReference>
<evidence type="ECO:0000313" key="8">
    <source>
        <dbReference type="Proteomes" id="UP000663854"/>
    </source>
</evidence>
<dbReference type="InterPro" id="IPR004045">
    <property type="entry name" value="Glutathione_S-Trfase_N"/>
</dbReference>
<dbReference type="Proteomes" id="UP000663870">
    <property type="component" value="Unassembled WGS sequence"/>
</dbReference>
<dbReference type="GO" id="GO:0006749">
    <property type="term" value="P:glutathione metabolic process"/>
    <property type="evidence" value="ECO:0007669"/>
    <property type="project" value="UniProtKB-UniRule"/>
</dbReference>
<evidence type="ECO:0000313" key="6">
    <source>
        <dbReference type="EMBL" id="CAF1265244.1"/>
    </source>
</evidence>
<dbReference type="InterPro" id="IPR040079">
    <property type="entry name" value="Glutathione_S-Trfase"/>
</dbReference>
<feature type="domain" description="GST C-terminal" evidence="5">
    <location>
        <begin position="109"/>
        <end position="225"/>
    </location>
</feature>
<comment type="similarity">
    <text evidence="1 3">Belongs to the GST superfamily. Omega family.</text>
</comment>
<name>A0A815AZZ0_9BILA</name>